<evidence type="ECO:0000256" key="1">
    <source>
        <dbReference type="ARBA" id="ARBA00022729"/>
    </source>
</evidence>
<evidence type="ECO:0000259" key="4">
    <source>
        <dbReference type="Pfam" id="PF11611"/>
    </source>
</evidence>
<dbReference type="Gene3D" id="2.60.40.1240">
    <property type="match status" value="1"/>
</dbReference>
<protein>
    <recommendedName>
        <fullName evidence="4">DUF4352 domain-containing protein</fullName>
    </recommendedName>
</protein>
<keyword evidence="6" id="KW-1185">Reference proteome</keyword>
<feature type="compositionally biased region" description="Acidic residues" evidence="2">
    <location>
        <begin position="26"/>
        <end position="47"/>
    </location>
</feature>
<feature type="region of interest" description="Disordered" evidence="2">
    <location>
        <begin position="26"/>
        <end position="62"/>
    </location>
</feature>
<sequence>MKKWLFLFIALFLTIGLAACGEADIEEAENEDNQQEDTNGDNAGEQEDNQKEEETNENTTEKFAIGDTVNFDGVKITLNEARIEPGGEFDTPQNDQFVVVNLSAENTTDEEVTMSSIMNIELKDAESYSYSTTILTEGIKAQFDGSIEPGGTLRGEIPFDVPKSESYELHFSDPFKSGKAIWEIPSDQLSQ</sequence>
<dbReference type="PROSITE" id="PS51257">
    <property type="entry name" value="PROKAR_LIPOPROTEIN"/>
    <property type="match status" value="1"/>
</dbReference>
<dbReference type="InterPro" id="IPR029051">
    <property type="entry name" value="DUF4352"/>
</dbReference>
<evidence type="ECO:0000313" key="6">
    <source>
        <dbReference type="Proteomes" id="UP001500880"/>
    </source>
</evidence>
<organism evidence="5 6">
    <name type="scientific">Salinibacillus aidingensis</name>
    <dbReference type="NCBI Taxonomy" id="237684"/>
    <lineage>
        <taxon>Bacteria</taxon>
        <taxon>Bacillati</taxon>
        <taxon>Bacillota</taxon>
        <taxon>Bacilli</taxon>
        <taxon>Bacillales</taxon>
        <taxon>Bacillaceae</taxon>
        <taxon>Salinibacillus</taxon>
    </lineage>
</organism>
<dbReference type="EMBL" id="BAAADO010000005">
    <property type="protein sequence ID" value="GAA0497308.1"/>
    <property type="molecule type" value="Genomic_DNA"/>
</dbReference>
<dbReference type="Pfam" id="PF11611">
    <property type="entry name" value="DUF4352"/>
    <property type="match status" value="1"/>
</dbReference>
<feature type="chain" id="PRO_5045469898" description="DUF4352 domain-containing protein" evidence="3">
    <location>
        <begin position="19"/>
        <end position="191"/>
    </location>
</feature>
<dbReference type="RefSeq" id="WP_343841696.1">
    <property type="nucleotide sequence ID" value="NZ_BAAADO010000005.1"/>
</dbReference>
<accession>A0ABN1BGD4</accession>
<feature type="domain" description="DUF4352" evidence="4">
    <location>
        <begin position="64"/>
        <end position="179"/>
    </location>
</feature>
<evidence type="ECO:0000256" key="2">
    <source>
        <dbReference type="SAM" id="MobiDB-lite"/>
    </source>
</evidence>
<evidence type="ECO:0000313" key="5">
    <source>
        <dbReference type="EMBL" id="GAA0497308.1"/>
    </source>
</evidence>
<proteinExistence type="predicted"/>
<feature type="signal peptide" evidence="3">
    <location>
        <begin position="1"/>
        <end position="18"/>
    </location>
</feature>
<dbReference type="InterPro" id="IPR029050">
    <property type="entry name" value="Immunoprotect_excell_Ig-like"/>
</dbReference>
<name>A0ABN1BGD4_9BACI</name>
<keyword evidence="1 3" id="KW-0732">Signal</keyword>
<reference evidence="5 6" key="1">
    <citation type="journal article" date="2019" name="Int. J. Syst. Evol. Microbiol.">
        <title>The Global Catalogue of Microorganisms (GCM) 10K type strain sequencing project: providing services to taxonomists for standard genome sequencing and annotation.</title>
        <authorList>
            <consortium name="The Broad Institute Genomics Platform"/>
            <consortium name="The Broad Institute Genome Sequencing Center for Infectious Disease"/>
            <person name="Wu L."/>
            <person name="Ma J."/>
        </authorList>
    </citation>
    <scope>NUCLEOTIDE SEQUENCE [LARGE SCALE GENOMIC DNA]</scope>
    <source>
        <strain evidence="5 6">JCM 12389</strain>
    </source>
</reference>
<comment type="caution">
    <text evidence="5">The sequence shown here is derived from an EMBL/GenBank/DDBJ whole genome shotgun (WGS) entry which is preliminary data.</text>
</comment>
<gene>
    <name evidence="5" type="ORF">GCM10008986_25350</name>
</gene>
<evidence type="ECO:0000256" key="3">
    <source>
        <dbReference type="SAM" id="SignalP"/>
    </source>
</evidence>
<dbReference type="Proteomes" id="UP001500880">
    <property type="component" value="Unassembled WGS sequence"/>
</dbReference>